<gene>
    <name evidence="2" type="ORF">GCM10007925_05060</name>
</gene>
<dbReference type="RefSeq" id="WP_029941656.1">
    <property type="nucleotide sequence ID" value="NZ_BSOO01000003.1"/>
</dbReference>
<dbReference type="EMBL" id="BSOO01000003">
    <property type="protein sequence ID" value="GLR46795.1"/>
    <property type="molecule type" value="Genomic_DNA"/>
</dbReference>
<dbReference type="Gene3D" id="3.10.620.30">
    <property type="match status" value="1"/>
</dbReference>
<proteinExistence type="predicted"/>
<evidence type="ECO:0000313" key="3">
    <source>
        <dbReference type="Proteomes" id="UP001156703"/>
    </source>
</evidence>
<dbReference type="PANTHER" id="PTHR39327:SF1">
    <property type="entry name" value="BLR5470 PROTEIN"/>
    <property type="match status" value="1"/>
</dbReference>
<dbReference type="PANTHER" id="PTHR39327">
    <property type="match status" value="1"/>
</dbReference>
<evidence type="ECO:0000313" key="2">
    <source>
        <dbReference type="EMBL" id="GLR46795.1"/>
    </source>
</evidence>
<evidence type="ECO:0000256" key="1">
    <source>
        <dbReference type="SAM" id="SignalP"/>
    </source>
</evidence>
<reference evidence="3" key="1">
    <citation type="journal article" date="2019" name="Int. J. Syst. Evol. Microbiol.">
        <title>The Global Catalogue of Microorganisms (GCM) 10K type strain sequencing project: providing services to taxonomists for standard genome sequencing and annotation.</title>
        <authorList>
            <consortium name="The Broad Institute Genomics Platform"/>
            <consortium name="The Broad Institute Genome Sequencing Center for Infectious Disease"/>
            <person name="Wu L."/>
            <person name="Ma J."/>
        </authorList>
    </citation>
    <scope>NUCLEOTIDE SEQUENCE [LARGE SCALE GENOMIC DNA]</scope>
    <source>
        <strain evidence="3">NBRC 102146</strain>
    </source>
</reference>
<dbReference type="Proteomes" id="UP001156703">
    <property type="component" value="Unassembled WGS sequence"/>
</dbReference>
<dbReference type="InterPro" id="IPR010319">
    <property type="entry name" value="Transglutaminase-like_Cys_pept"/>
</dbReference>
<keyword evidence="1" id="KW-0732">Signal</keyword>
<comment type="caution">
    <text evidence="2">The sequence shown here is derived from an EMBL/GenBank/DDBJ whole genome shotgun (WGS) entry which is preliminary data.</text>
</comment>
<organism evidence="2 3">
    <name type="scientific">Sphingomonas astaxanthinifaciens DSM 22298</name>
    <dbReference type="NCBI Taxonomy" id="1123267"/>
    <lineage>
        <taxon>Bacteria</taxon>
        <taxon>Pseudomonadati</taxon>
        <taxon>Pseudomonadota</taxon>
        <taxon>Alphaproteobacteria</taxon>
        <taxon>Sphingomonadales</taxon>
        <taxon>Sphingomonadaceae</taxon>
        <taxon>Sphingomonas</taxon>
    </lineage>
</organism>
<accession>A0ABQ5Z1Z5</accession>
<protein>
    <submittedName>
        <fullName evidence="2">Uncharacterized protein</fullName>
    </submittedName>
</protein>
<name>A0ABQ5Z1Z5_9SPHN</name>
<feature type="chain" id="PRO_5047008391" evidence="1">
    <location>
        <begin position="28"/>
        <end position="234"/>
    </location>
</feature>
<feature type="signal peptide" evidence="1">
    <location>
        <begin position="1"/>
        <end position="27"/>
    </location>
</feature>
<keyword evidence="3" id="KW-1185">Reference proteome</keyword>
<sequence length="234" mass="25321">MRYLKVMRLLAGSAAATLLALAPAAAADPADEDVVVTAPTRPNLFGTVAIPGPQGRWADKWHKVMNDTRSNGALAALIGPARGLDALGQLRYLQSTVDHRVGWRSDATQYGARTYWASAAETLSSGVGDDDDRAILKFQALRELGYPRNDFYLMMGRDKVRGDYVMLVAKARGRWWLLEEQGDTPVPADQRTGFEPAASFGAGRAWVHGRHRTYGVAANSAPRVRTAAVATATP</sequence>